<name>A0ABS3J2G1_9HYPH</name>
<feature type="chain" id="PRO_5047329534" description="DUF1795 domain-containing protein" evidence="1">
    <location>
        <begin position="33"/>
        <end position="210"/>
    </location>
</feature>
<accession>A0ABS3J2G1</accession>
<dbReference type="Proteomes" id="UP000664288">
    <property type="component" value="Unassembled WGS sequence"/>
</dbReference>
<reference evidence="2 3" key="1">
    <citation type="submission" date="2021-03" db="EMBL/GenBank/DDBJ databases">
        <title>Whole genome sequence of Jiella sp. MQZ13P-4.</title>
        <authorList>
            <person name="Tuo L."/>
        </authorList>
    </citation>
    <scope>NUCLEOTIDE SEQUENCE [LARGE SCALE GENOMIC DNA]</scope>
    <source>
        <strain evidence="2 3">MQZ13P-4</strain>
    </source>
</reference>
<gene>
    <name evidence="2" type="ORF">J1C47_09420</name>
</gene>
<dbReference type="PROSITE" id="PS51318">
    <property type="entry name" value="TAT"/>
    <property type="match status" value="1"/>
</dbReference>
<sequence>MKRATGRRALFRRAALSVVVLSLAATPPLATAAAAERTPPAGWSAGPEDDAVMEVGQRFDCRGADCPPDLSCLYALAPPRPPGSWPIDIPFMLDETRMPWQDVEGWLIEKAKTLRPQLATDPLVTSGRSVRKSAPHTVTLTGADYVLRQYRLPSKAGSFDLDAYLWSVKGRLRIAFCIAPTGQPSVRAASRPVEELLGYLRRDEDTSTDN</sequence>
<feature type="signal peptide" evidence="1">
    <location>
        <begin position="1"/>
        <end position="32"/>
    </location>
</feature>
<evidence type="ECO:0000313" key="3">
    <source>
        <dbReference type="Proteomes" id="UP000664288"/>
    </source>
</evidence>
<comment type="caution">
    <text evidence="2">The sequence shown here is derived from an EMBL/GenBank/DDBJ whole genome shotgun (WGS) entry which is preliminary data.</text>
</comment>
<keyword evidence="3" id="KW-1185">Reference proteome</keyword>
<proteinExistence type="predicted"/>
<keyword evidence="1" id="KW-0732">Signal</keyword>
<evidence type="ECO:0000313" key="2">
    <source>
        <dbReference type="EMBL" id="MBO0903859.1"/>
    </source>
</evidence>
<dbReference type="RefSeq" id="WP_207350510.1">
    <property type="nucleotide sequence ID" value="NZ_JAFMPY010000008.1"/>
</dbReference>
<dbReference type="EMBL" id="JAFMPY010000008">
    <property type="protein sequence ID" value="MBO0903859.1"/>
    <property type="molecule type" value="Genomic_DNA"/>
</dbReference>
<organism evidence="2 3">
    <name type="scientific">Jiella sonneratiae</name>
    <dbReference type="NCBI Taxonomy" id="2816856"/>
    <lineage>
        <taxon>Bacteria</taxon>
        <taxon>Pseudomonadati</taxon>
        <taxon>Pseudomonadota</taxon>
        <taxon>Alphaproteobacteria</taxon>
        <taxon>Hyphomicrobiales</taxon>
        <taxon>Aurantimonadaceae</taxon>
        <taxon>Jiella</taxon>
    </lineage>
</organism>
<evidence type="ECO:0000256" key="1">
    <source>
        <dbReference type="SAM" id="SignalP"/>
    </source>
</evidence>
<dbReference type="InterPro" id="IPR006311">
    <property type="entry name" value="TAT_signal"/>
</dbReference>
<evidence type="ECO:0008006" key="4">
    <source>
        <dbReference type="Google" id="ProtNLM"/>
    </source>
</evidence>
<protein>
    <recommendedName>
        <fullName evidence="4">DUF1795 domain-containing protein</fullName>
    </recommendedName>
</protein>